<evidence type="ECO:0000313" key="2">
    <source>
        <dbReference type="Proteomes" id="UP000712600"/>
    </source>
</evidence>
<organism evidence="1 2">
    <name type="scientific">Brassica cretica</name>
    <name type="common">Mustard</name>
    <dbReference type="NCBI Taxonomy" id="69181"/>
    <lineage>
        <taxon>Eukaryota</taxon>
        <taxon>Viridiplantae</taxon>
        <taxon>Streptophyta</taxon>
        <taxon>Embryophyta</taxon>
        <taxon>Tracheophyta</taxon>
        <taxon>Spermatophyta</taxon>
        <taxon>Magnoliopsida</taxon>
        <taxon>eudicotyledons</taxon>
        <taxon>Gunneridae</taxon>
        <taxon>Pentapetalae</taxon>
        <taxon>rosids</taxon>
        <taxon>malvids</taxon>
        <taxon>Brassicales</taxon>
        <taxon>Brassicaceae</taxon>
        <taxon>Brassiceae</taxon>
        <taxon>Brassica</taxon>
    </lineage>
</organism>
<name>A0A8S9R0K1_BRACR</name>
<sequence>MGIFKTLLELVHQQPRERLLARVHHTLESIDHSWVVGSNQQSALFKMSIDGHKDGLDRCLAIVVEILGLGYSNDHHLSRNDRCLEFFEILQTLLAVSIVALTGVEIDAQHLV</sequence>
<evidence type="ECO:0000313" key="1">
    <source>
        <dbReference type="EMBL" id="KAF3558714.1"/>
    </source>
</evidence>
<gene>
    <name evidence="1" type="ORF">F2Q69_00015876</name>
</gene>
<accession>A0A8S9R0K1</accession>
<proteinExistence type="predicted"/>
<dbReference type="AlphaFoldDB" id="A0A8S9R0K1"/>
<dbReference type="Proteomes" id="UP000712600">
    <property type="component" value="Unassembled WGS sequence"/>
</dbReference>
<reference evidence="1" key="1">
    <citation type="submission" date="2019-12" db="EMBL/GenBank/DDBJ databases">
        <title>Genome sequencing and annotation of Brassica cretica.</title>
        <authorList>
            <person name="Studholme D.J."/>
            <person name="Sarris P."/>
        </authorList>
    </citation>
    <scope>NUCLEOTIDE SEQUENCE</scope>
    <source>
        <strain evidence="1">PFS-109/04</strain>
        <tissue evidence="1">Leaf</tissue>
    </source>
</reference>
<comment type="caution">
    <text evidence="1">The sequence shown here is derived from an EMBL/GenBank/DDBJ whole genome shotgun (WGS) entry which is preliminary data.</text>
</comment>
<dbReference type="EMBL" id="QGKX02000996">
    <property type="protein sequence ID" value="KAF3558714.1"/>
    <property type="molecule type" value="Genomic_DNA"/>
</dbReference>
<protein>
    <submittedName>
        <fullName evidence="1">Uncharacterized protein</fullName>
    </submittedName>
</protein>